<dbReference type="CDD" id="cd17584">
    <property type="entry name" value="REC_typeB_ARR-like"/>
    <property type="match status" value="1"/>
</dbReference>
<reference evidence="15" key="2">
    <citation type="submission" date="2017-02" db="EMBL/GenBank/DDBJ databases">
        <title>Sunflower complete genome.</title>
        <authorList>
            <person name="Langlade N."/>
            <person name="Munos S."/>
        </authorList>
    </citation>
    <scope>NUCLEOTIDE SEQUENCE [LARGE SCALE GENOMIC DNA]</scope>
    <source>
        <tissue evidence="15">Leaves</tissue>
    </source>
</reference>
<dbReference type="AlphaFoldDB" id="A0A251RLX4"/>
<dbReference type="Pfam" id="PF00072">
    <property type="entry name" value="Response_reg"/>
    <property type="match status" value="1"/>
</dbReference>
<comment type="similarity">
    <text evidence="2">Belongs to the ARR family. Type-B subfamily.</text>
</comment>
<keyword evidence="4" id="KW-0932">Cytokinin signaling pathway</keyword>
<dbReference type="GO" id="GO:0005634">
    <property type="term" value="C:nucleus"/>
    <property type="evidence" value="ECO:0007669"/>
    <property type="project" value="UniProtKB-SubCell"/>
</dbReference>
<keyword evidence="10" id="KW-0539">Nucleus</keyword>
<feature type="modified residue" description="4-aspartylphosphate" evidence="11">
    <location>
        <position position="64"/>
    </location>
</feature>
<keyword evidence="8" id="KW-0010">Activator</keyword>
<evidence type="ECO:0000256" key="4">
    <source>
        <dbReference type="ARBA" id="ARBA00022864"/>
    </source>
</evidence>
<reference evidence="14 16" key="1">
    <citation type="journal article" date="2017" name="Nature">
        <title>The sunflower genome provides insights into oil metabolism, flowering and Asterid evolution.</title>
        <authorList>
            <person name="Badouin H."/>
            <person name="Gouzy J."/>
            <person name="Grassa C.J."/>
            <person name="Murat F."/>
            <person name="Staton S.E."/>
            <person name="Cottret L."/>
            <person name="Lelandais-Briere C."/>
            <person name="Owens G.L."/>
            <person name="Carrere S."/>
            <person name="Mayjonade B."/>
            <person name="Legrand L."/>
            <person name="Gill N."/>
            <person name="Kane N.C."/>
            <person name="Bowers J.E."/>
            <person name="Hubner S."/>
            <person name="Bellec A."/>
            <person name="Berard A."/>
            <person name="Berges H."/>
            <person name="Blanchet N."/>
            <person name="Boniface M.C."/>
            <person name="Brunel D."/>
            <person name="Catrice O."/>
            <person name="Chaidir N."/>
            <person name="Claudel C."/>
            <person name="Donnadieu C."/>
            <person name="Faraut T."/>
            <person name="Fievet G."/>
            <person name="Helmstetter N."/>
            <person name="King M."/>
            <person name="Knapp S.J."/>
            <person name="Lai Z."/>
            <person name="Le Paslier M.C."/>
            <person name="Lippi Y."/>
            <person name="Lorenzon L."/>
            <person name="Mandel J.R."/>
            <person name="Marage G."/>
            <person name="Marchand G."/>
            <person name="Marquand E."/>
            <person name="Bret-Mestries E."/>
            <person name="Morien E."/>
            <person name="Nambeesan S."/>
            <person name="Nguyen T."/>
            <person name="Pegot-Espagnet P."/>
            <person name="Pouilly N."/>
            <person name="Raftis F."/>
            <person name="Sallet E."/>
            <person name="Schiex T."/>
            <person name="Thomas J."/>
            <person name="Vandecasteele C."/>
            <person name="Vares D."/>
            <person name="Vear F."/>
            <person name="Vautrin S."/>
            <person name="Crespi M."/>
            <person name="Mangin B."/>
            <person name="Burke J.M."/>
            <person name="Salse J."/>
            <person name="Munos S."/>
            <person name="Vincourt P."/>
            <person name="Rieseberg L.H."/>
            <person name="Langlade N.B."/>
        </authorList>
    </citation>
    <scope>NUCLEOTIDE SEQUENCE [LARGE SCALE GENOMIC DNA]</scope>
    <source>
        <strain evidence="16">cv. SF193</strain>
        <tissue evidence="14">Leaves</tissue>
    </source>
</reference>
<evidence type="ECO:0000256" key="2">
    <source>
        <dbReference type="ARBA" id="ARBA00006015"/>
    </source>
</evidence>
<protein>
    <submittedName>
        <fullName evidence="15">Putative myb domain, plant, Homeodomain-like, CheY-like superfamily</fullName>
    </submittedName>
    <submittedName>
        <fullName evidence="14">Response regulator and transcription factor RR-A-type family</fullName>
    </submittedName>
</protein>
<proteinExistence type="inferred from homology"/>
<name>A0A251RLX4_HELAN</name>
<dbReference type="GO" id="GO:0003677">
    <property type="term" value="F:DNA binding"/>
    <property type="evidence" value="ECO:0007669"/>
    <property type="project" value="UniProtKB-KW"/>
</dbReference>
<evidence type="ECO:0000256" key="6">
    <source>
        <dbReference type="ARBA" id="ARBA00023015"/>
    </source>
</evidence>
<evidence type="ECO:0000313" key="14">
    <source>
        <dbReference type="EMBL" id="KAF5797009.1"/>
    </source>
</evidence>
<keyword evidence="9" id="KW-0804">Transcription</keyword>
<comment type="subcellular location">
    <subcellularLocation>
        <location evidence="1">Nucleus</location>
    </subcellularLocation>
</comment>
<dbReference type="GO" id="GO:0003700">
    <property type="term" value="F:DNA-binding transcription factor activity"/>
    <property type="evidence" value="ECO:0007669"/>
    <property type="project" value="InterPro"/>
</dbReference>
<keyword evidence="6" id="KW-0805">Transcription regulation</keyword>
<evidence type="ECO:0000256" key="12">
    <source>
        <dbReference type="SAM" id="MobiDB-lite"/>
    </source>
</evidence>
<dbReference type="InterPro" id="IPR045279">
    <property type="entry name" value="ARR-like"/>
</dbReference>
<evidence type="ECO:0000256" key="9">
    <source>
        <dbReference type="ARBA" id="ARBA00023163"/>
    </source>
</evidence>
<evidence type="ECO:0000256" key="8">
    <source>
        <dbReference type="ARBA" id="ARBA00023159"/>
    </source>
</evidence>
<evidence type="ECO:0000256" key="7">
    <source>
        <dbReference type="ARBA" id="ARBA00023125"/>
    </source>
</evidence>
<dbReference type="InterPro" id="IPR001789">
    <property type="entry name" value="Sig_transdc_resp-reg_receiver"/>
</dbReference>
<dbReference type="GO" id="GO:0000160">
    <property type="term" value="P:phosphorelay signal transduction system"/>
    <property type="evidence" value="ECO:0007669"/>
    <property type="project" value="UniProtKB-KW"/>
</dbReference>
<gene>
    <name evidence="15" type="ORF">HannXRQ_Chr17g0538491</name>
    <name evidence="14" type="ORF">HanXRQr2_Chr08g0358551</name>
</gene>
<dbReference type="OMA" id="IPTDNHL"/>
<evidence type="ECO:0000256" key="3">
    <source>
        <dbReference type="ARBA" id="ARBA00022553"/>
    </source>
</evidence>
<dbReference type="PANTHER" id="PTHR43874">
    <property type="entry name" value="TWO-COMPONENT RESPONSE REGULATOR"/>
    <property type="match status" value="1"/>
</dbReference>
<evidence type="ECO:0000256" key="11">
    <source>
        <dbReference type="PROSITE-ProRule" id="PRU00169"/>
    </source>
</evidence>
<dbReference type="InParanoid" id="A0A251RLX4"/>
<dbReference type="EMBL" id="CM007906">
    <property type="protein sequence ID" value="OTF85302.1"/>
    <property type="molecule type" value="Genomic_DNA"/>
</dbReference>
<keyword evidence="5" id="KW-0902">Two-component regulatory system</keyword>
<keyword evidence="7 15" id="KW-0238">DNA-binding</keyword>
<feature type="domain" description="Response regulatory" evidence="13">
    <location>
        <begin position="13"/>
        <end position="128"/>
    </location>
</feature>
<accession>A0A251RLX4</accession>
<dbReference type="PIRSF" id="PIRSF036392">
    <property type="entry name" value="RR_ARR_type-B"/>
    <property type="match status" value="1"/>
</dbReference>
<dbReference type="PANTHER" id="PTHR43874:SF197">
    <property type="entry name" value="TWO-COMPONENT RESPONSE REGULATOR"/>
    <property type="match status" value="1"/>
</dbReference>
<dbReference type="SUPFAM" id="SSF52172">
    <property type="entry name" value="CheY-like"/>
    <property type="match status" value="1"/>
</dbReference>
<dbReference type="Gene3D" id="1.10.10.60">
    <property type="entry name" value="Homeodomain-like"/>
    <property type="match status" value="1"/>
</dbReference>
<feature type="region of interest" description="Disordered" evidence="12">
    <location>
        <begin position="131"/>
        <end position="169"/>
    </location>
</feature>
<evidence type="ECO:0000313" key="16">
    <source>
        <dbReference type="Proteomes" id="UP000215914"/>
    </source>
</evidence>
<dbReference type="EMBL" id="MNCJ02000323">
    <property type="protein sequence ID" value="KAF5797009.1"/>
    <property type="molecule type" value="Genomic_DNA"/>
</dbReference>
<evidence type="ECO:0000256" key="5">
    <source>
        <dbReference type="ARBA" id="ARBA00023012"/>
    </source>
</evidence>
<evidence type="ECO:0000256" key="1">
    <source>
        <dbReference type="ARBA" id="ARBA00004123"/>
    </source>
</evidence>
<dbReference type="Gramene" id="mRNA:HanXRQr2_Chr08g0358551">
    <property type="protein sequence ID" value="mRNA:HanXRQr2_Chr08g0358551"/>
    <property type="gene ID" value="HanXRQr2_Chr08g0358551"/>
</dbReference>
<evidence type="ECO:0000256" key="10">
    <source>
        <dbReference type="ARBA" id="ARBA00023242"/>
    </source>
</evidence>
<dbReference type="InterPro" id="IPR017053">
    <property type="entry name" value="Response_reg_B-typ_pln"/>
</dbReference>
<organism evidence="15 16">
    <name type="scientific">Helianthus annuus</name>
    <name type="common">Common sunflower</name>
    <dbReference type="NCBI Taxonomy" id="4232"/>
    <lineage>
        <taxon>Eukaryota</taxon>
        <taxon>Viridiplantae</taxon>
        <taxon>Streptophyta</taxon>
        <taxon>Embryophyta</taxon>
        <taxon>Tracheophyta</taxon>
        <taxon>Spermatophyta</taxon>
        <taxon>Magnoliopsida</taxon>
        <taxon>eudicotyledons</taxon>
        <taxon>Gunneridae</taxon>
        <taxon>Pentapetalae</taxon>
        <taxon>asterids</taxon>
        <taxon>campanulids</taxon>
        <taxon>Asterales</taxon>
        <taxon>Asteraceae</taxon>
        <taxon>Asteroideae</taxon>
        <taxon>Heliantheae alliance</taxon>
        <taxon>Heliantheae</taxon>
        <taxon>Helianthus</taxon>
    </lineage>
</organism>
<evidence type="ECO:0000259" key="13">
    <source>
        <dbReference type="PROSITE" id="PS50110"/>
    </source>
</evidence>
<dbReference type="SUPFAM" id="SSF46689">
    <property type="entry name" value="Homeodomain-like"/>
    <property type="match status" value="1"/>
</dbReference>
<dbReference type="InterPro" id="IPR006447">
    <property type="entry name" value="Myb_dom_plants"/>
</dbReference>
<dbReference type="FunFam" id="3.40.50.2300:FF:000408">
    <property type="entry name" value="Two-component response regulator"/>
    <property type="match status" value="1"/>
</dbReference>
<reference evidence="14" key="3">
    <citation type="submission" date="2020-06" db="EMBL/GenBank/DDBJ databases">
        <title>Helianthus annuus Genome sequencing and assembly Release 2.</title>
        <authorList>
            <person name="Gouzy J."/>
            <person name="Langlade N."/>
            <person name="Munos S."/>
        </authorList>
    </citation>
    <scope>NUCLEOTIDE SEQUENCE</scope>
    <source>
        <tissue evidence="14">Leaves</tissue>
    </source>
</reference>
<dbReference type="PROSITE" id="PS50110">
    <property type="entry name" value="RESPONSE_REGULATORY"/>
    <property type="match status" value="1"/>
</dbReference>
<dbReference type="InterPro" id="IPR011006">
    <property type="entry name" value="CheY-like_superfamily"/>
</dbReference>
<dbReference type="GO" id="GO:0009736">
    <property type="term" value="P:cytokinin-activated signaling pathway"/>
    <property type="evidence" value="ECO:0007669"/>
    <property type="project" value="UniProtKB-KW"/>
</dbReference>
<sequence length="281" mass="31956">MMPASRKFPAGLRVLVVDDDRTCLMVLATTLRKCNYEVTKCDRGEAALSLLRENKSGFDVVISDVHMPDMDGFKLLVNVGLEMDLPVIMMSADDSKDVVMKGVTHGACDYLIKPVRIEALRNIWQHVVRKKKHLQPSSDDGEKQPKYSASAKRRRHDEEEEDSSSVKKPRVTWTQQLHQQFLAAVIQLGFDSMSFSLLFITIRKNSICIHNFNVSEYIEAVPKKILDLMNVPGITRENVASHLQVNLWVGRPKPPKVFLFKSSSSQNYYVDSPRIVFVKHV</sequence>
<dbReference type="Proteomes" id="UP000215914">
    <property type="component" value="Chromosome 17"/>
</dbReference>
<keyword evidence="16" id="KW-1185">Reference proteome</keyword>
<dbReference type="Gene3D" id="3.40.50.2300">
    <property type="match status" value="1"/>
</dbReference>
<keyword evidence="3 11" id="KW-0597">Phosphoprotein</keyword>
<dbReference type="SMART" id="SM00448">
    <property type="entry name" value="REC"/>
    <property type="match status" value="1"/>
</dbReference>
<keyword evidence="15" id="KW-0371">Homeobox</keyword>
<dbReference type="InterPro" id="IPR009057">
    <property type="entry name" value="Homeodomain-like_sf"/>
</dbReference>
<dbReference type="NCBIfam" id="TIGR01557">
    <property type="entry name" value="myb_SHAQKYF"/>
    <property type="match status" value="1"/>
</dbReference>
<evidence type="ECO:0000313" key="15">
    <source>
        <dbReference type="EMBL" id="OTF85302.1"/>
    </source>
</evidence>